<keyword evidence="2" id="KW-1185">Reference proteome</keyword>
<accession>A0ABN6WPK7</accession>
<keyword evidence="1" id="KW-0269">Exonuclease</keyword>
<organism evidence="1 2">
    <name type="scientific">Marinomonas pontica</name>
    <dbReference type="NCBI Taxonomy" id="264739"/>
    <lineage>
        <taxon>Bacteria</taxon>
        <taxon>Pseudomonadati</taxon>
        <taxon>Pseudomonadota</taxon>
        <taxon>Gammaproteobacteria</taxon>
        <taxon>Oceanospirillales</taxon>
        <taxon>Oceanospirillaceae</taxon>
        <taxon>Marinomonas</taxon>
    </lineage>
</organism>
<evidence type="ECO:0000313" key="1">
    <source>
        <dbReference type="EMBL" id="BDX03440.1"/>
    </source>
</evidence>
<proteinExistence type="predicted"/>
<evidence type="ECO:0000313" key="2">
    <source>
        <dbReference type="Proteomes" id="UP001307608"/>
    </source>
</evidence>
<gene>
    <name evidence="1" type="ORF">MACH16_21880</name>
</gene>
<dbReference type="Pfam" id="PF09982">
    <property type="entry name" value="LpxR"/>
    <property type="match status" value="1"/>
</dbReference>
<dbReference type="RefSeq" id="WP_338267963.1">
    <property type="nucleotide sequence ID" value="NZ_AP027271.1"/>
</dbReference>
<keyword evidence="1" id="KW-0540">Nuclease</keyword>
<dbReference type="EMBL" id="AP027271">
    <property type="protein sequence ID" value="BDX03440.1"/>
    <property type="molecule type" value="Genomic_DNA"/>
</dbReference>
<keyword evidence="1" id="KW-0378">Hydrolase</keyword>
<dbReference type="Gene3D" id="2.40.128.140">
    <property type="entry name" value="Outer membrane protein"/>
    <property type="match status" value="1"/>
</dbReference>
<dbReference type="Proteomes" id="UP001307608">
    <property type="component" value="Chromosome"/>
</dbReference>
<dbReference type="InterPro" id="IPR037107">
    <property type="entry name" value="Put_OMP_sf"/>
</dbReference>
<dbReference type="GO" id="GO:0004527">
    <property type="term" value="F:exonuclease activity"/>
    <property type="evidence" value="ECO:0007669"/>
    <property type="project" value="UniProtKB-KW"/>
</dbReference>
<dbReference type="InterPro" id="IPR018707">
    <property type="entry name" value="LpxR"/>
</dbReference>
<reference evidence="1 2" key="1">
    <citation type="submission" date="2023-01" db="EMBL/GenBank/DDBJ databases">
        <title>Complete genome sequence of Marinomonas pontica strain 200518_36.</title>
        <authorList>
            <person name="Ueki S."/>
            <person name="Gajardo G."/>
            <person name="Maruyama F."/>
        </authorList>
    </citation>
    <scope>NUCLEOTIDE SEQUENCE [LARGE SCALE GENOMIC DNA]</scope>
    <source>
        <strain evidence="1 2">200518_36</strain>
    </source>
</reference>
<sequence>MLKAMTDRRIDLKGVAKHRDVIKKNSVSTLKQSLLGLVLLFGMPAFAEVNWFSATLDNDFFVNEDNGYTNGIYVSFYDVNDKKSSADLPDAWVKPLMWSMPSGSIETSVNIYSVGQTLNTPYDIEEVVPAEGTFPYSGLLSFTNTFIVVGPRYADKVSTTLGIVGPLAMGEQTQKAVHKAISARTPRGWDTQLDNELVFELSRGRTWRSWVSNSNTIDVLSGAEMSVGTLRSAVSTGFMVRYGKNLEESFATVLLADSRTSNPIAVNQGWFVYMGVALNYTFNQIFTDGNTFHDSRSIDYDHRNNMLSSGLTYSWGESALSFAINSPFTIGGDDYDREMDKYTRYGTLTFAWQI</sequence>
<name>A0ABN6WPK7_9GAMM</name>
<protein>
    <submittedName>
        <fullName evidence="1">Exonuclease</fullName>
    </submittedName>
</protein>